<accession>A0A398BUK1</accession>
<evidence type="ECO:0000313" key="4">
    <source>
        <dbReference type="Proteomes" id="UP000266649"/>
    </source>
</evidence>
<dbReference type="OrthoDB" id="9766710at2"/>
<name>A0A398BUK1_9RHOB</name>
<dbReference type="RefSeq" id="WP_119133867.1">
    <property type="nucleotide sequence ID" value="NZ_QXXQ01000002.1"/>
</dbReference>
<dbReference type="Gene3D" id="1.25.40.10">
    <property type="entry name" value="Tetratricopeptide repeat domain"/>
    <property type="match status" value="3"/>
</dbReference>
<dbReference type="SMART" id="SM00028">
    <property type="entry name" value="TPR"/>
    <property type="match status" value="5"/>
</dbReference>
<evidence type="ECO:0000256" key="1">
    <source>
        <dbReference type="PROSITE-ProRule" id="PRU00339"/>
    </source>
</evidence>
<evidence type="ECO:0000256" key="2">
    <source>
        <dbReference type="SAM" id="SignalP"/>
    </source>
</evidence>
<dbReference type="InterPro" id="IPR011990">
    <property type="entry name" value="TPR-like_helical_dom_sf"/>
</dbReference>
<dbReference type="PANTHER" id="PTHR12558">
    <property type="entry name" value="CELL DIVISION CYCLE 16,23,27"/>
    <property type="match status" value="1"/>
</dbReference>
<evidence type="ECO:0000313" key="3">
    <source>
        <dbReference type="EMBL" id="RID93227.1"/>
    </source>
</evidence>
<feature type="repeat" description="TPR" evidence="1">
    <location>
        <begin position="413"/>
        <end position="446"/>
    </location>
</feature>
<keyword evidence="4" id="KW-1185">Reference proteome</keyword>
<proteinExistence type="predicted"/>
<dbReference type="PANTHER" id="PTHR12558:SF13">
    <property type="entry name" value="CELL DIVISION CYCLE PROTEIN 27 HOMOLOG"/>
    <property type="match status" value="1"/>
</dbReference>
<gene>
    <name evidence="3" type="ORF">D2N39_06200</name>
</gene>
<comment type="caution">
    <text evidence="3">The sequence shown here is derived from an EMBL/GenBank/DDBJ whole genome shotgun (WGS) entry which is preliminary data.</text>
</comment>
<dbReference type="SUPFAM" id="SSF48452">
    <property type="entry name" value="TPR-like"/>
    <property type="match status" value="3"/>
</dbReference>
<keyword evidence="2" id="KW-0732">Signal</keyword>
<dbReference type="AlphaFoldDB" id="A0A398BUK1"/>
<keyword evidence="1" id="KW-0802">TPR repeat</keyword>
<reference evidence="3 4" key="1">
    <citation type="submission" date="2018-09" db="EMBL/GenBank/DDBJ databases">
        <title>Gemmobacter lutimaris sp. nov., a marine bacterium isolated from tidal flat.</title>
        <authorList>
            <person name="Lee D.W."/>
            <person name="Yoo Y."/>
            <person name="Kim J.-J."/>
            <person name="Kim B.S."/>
        </authorList>
    </citation>
    <scope>NUCLEOTIDE SEQUENCE [LARGE SCALE GENOMIC DNA]</scope>
    <source>
        <strain evidence="3 4">YJ-T1-11</strain>
    </source>
</reference>
<organism evidence="3 4">
    <name type="scientific">Gemmobacter lutimaris</name>
    <dbReference type="NCBI Taxonomy" id="2306023"/>
    <lineage>
        <taxon>Bacteria</taxon>
        <taxon>Pseudomonadati</taxon>
        <taxon>Pseudomonadota</taxon>
        <taxon>Alphaproteobacteria</taxon>
        <taxon>Rhodobacterales</taxon>
        <taxon>Paracoccaceae</taxon>
        <taxon>Gemmobacter</taxon>
    </lineage>
</organism>
<feature type="signal peptide" evidence="2">
    <location>
        <begin position="1"/>
        <end position="23"/>
    </location>
</feature>
<protein>
    <submittedName>
        <fullName evidence="3">Tetratricopeptide repeat protein</fullName>
    </submittedName>
</protein>
<dbReference type="EMBL" id="QXXQ01000002">
    <property type="protein sequence ID" value="RID93227.1"/>
    <property type="molecule type" value="Genomic_DNA"/>
</dbReference>
<dbReference type="Pfam" id="PF13432">
    <property type="entry name" value="TPR_16"/>
    <property type="match status" value="4"/>
</dbReference>
<dbReference type="PROSITE" id="PS50005">
    <property type="entry name" value="TPR"/>
    <property type="match status" value="1"/>
</dbReference>
<feature type="chain" id="PRO_5017459734" evidence="2">
    <location>
        <begin position="24"/>
        <end position="585"/>
    </location>
</feature>
<dbReference type="InterPro" id="IPR019734">
    <property type="entry name" value="TPR_rpt"/>
</dbReference>
<sequence length="585" mass="62965">MRLGPTALVLALAALAGAPLARAETAPAQTTTATTPAAEQPVDSGAYLAARVAATDSNYAEAAGWFARALAKDPQNIDMLNGAIVATMGSGDFETAATYGRRLVDLGGKSQFASLALLADEAKRGNYAAILAATANGQSTNTLFDQLVGAWSEAGEGRMTEALAAFDKAAEAKGAALFARYHKALALASVGDFEGADKILSDPALAPLKTVRRALLGHAQILSQLERPSDATALLDSAFAPGQDPAVDEMRAQLEAGQPVPYAIATNPAEGVAEAFYTMAVALNGEADNSYTLIYARTAAWLRPDHTEAVLMSASLLNAEGQHDMAAATYAMVPNTAPEFYLAELGRADTLLSSDRTDAALEVLQNLARTYPKLLSVQIAYADLLRREDRFEDATKVYDSAIALVGTPTARDWPLFFSRGICHERQKRWDQAEADLRKALELSPDQPQVLNYLGYSFLELNKNLDEALDLIKRAVAAQPDSGYITDSLAWAYFRLGRYDEAVEPMEAASLMEPVDPIVTDHLGDIYWAVGRKLEAQFQWRRALSFNPEEKEAKRIRRKLEIGLDRVLADEGAAPLGKVDAAENDH</sequence>
<dbReference type="Proteomes" id="UP000266649">
    <property type="component" value="Unassembled WGS sequence"/>
</dbReference>